<keyword evidence="3 9" id="KW-0813">Transport</keyword>
<dbReference type="GO" id="GO:0009306">
    <property type="term" value="P:protein secretion"/>
    <property type="evidence" value="ECO:0007669"/>
    <property type="project" value="InterPro"/>
</dbReference>
<dbReference type="RefSeq" id="WP_161095527.1">
    <property type="nucleotide sequence ID" value="NZ_WWCW01000006.1"/>
</dbReference>
<feature type="domain" description="CyaD-like alpha-helical hairpin" evidence="11">
    <location>
        <begin position="130"/>
        <end position="304"/>
    </location>
</feature>
<comment type="subcellular location">
    <subcellularLocation>
        <location evidence="1 9">Cell inner membrane</location>
        <topology evidence="1 9">Single-pass membrane protein</topology>
    </subcellularLocation>
</comment>
<organism evidence="13 14">
    <name type="scientific">Duganella vulcania</name>
    <dbReference type="NCBI Taxonomy" id="2692166"/>
    <lineage>
        <taxon>Bacteria</taxon>
        <taxon>Pseudomonadati</taxon>
        <taxon>Pseudomonadota</taxon>
        <taxon>Betaproteobacteria</taxon>
        <taxon>Burkholderiales</taxon>
        <taxon>Oxalobacteraceae</taxon>
        <taxon>Telluria group</taxon>
        <taxon>Duganella</taxon>
    </lineage>
</organism>
<dbReference type="PRINTS" id="PR01490">
    <property type="entry name" value="RTXTOXIND"/>
</dbReference>
<dbReference type="Gene3D" id="2.40.30.170">
    <property type="match status" value="1"/>
</dbReference>
<dbReference type="Gene3D" id="2.40.50.100">
    <property type="match status" value="1"/>
</dbReference>
<evidence type="ECO:0000259" key="11">
    <source>
        <dbReference type="Pfam" id="PF25988"/>
    </source>
</evidence>
<keyword evidence="10" id="KW-0175">Coiled coil</keyword>
<evidence type="ECO:0000256" key="5">
    <source>
        <dbReference type="ARBA" id="ARBA00022519"/>
    </source>
</evidence>
<dbReference type="PROSITE" id="PS00543">
    <property type="entry name" value="HLYD_FAMILY"/>
    <property type="match status" value="1"/>
</dbReference>
<dbReference type="InterPro" id="IPR058982">
    <property type="entry name" value="Beta-barrel_AprE"/>
</dbReference>
<evidence type="ECO:0000256" key="1">
    <source>
        <dbReference type="ARBA" id="ARBA00004377"/>
    </source>
</evidence>
<evidence type="ECO:0000313" key="13">
    <source>
        <dbReference type="EMBL" id="MYM86254.1"/>
    </source>
</evidence>
<gene>
    <name evidence="13" type="ORF">GTP91_03565</name>
</gene>
<feature type="domain" description="AprE-like beta-barrel" evidence="12">
    <location>
        <begin position="344"/>
        <end position="431"/>
    </location>
</feature>
<feature type="coiled-coil region" evidence="10">
    <location>
        <begin position="199"/>
        <end position="226"/>
    </location>
</feature>
<evidence type="ECO:0000256" key="6">
    <source>
        <dbReference type="ARBA" id="ARBA00022692"/>
    </source>
</evidence>
<dbReference type="GO" id="GO:0005886">
    <property type="term" value="C:plasma membrane"/>
    <property type="evidence" value="ECO:0007669"/>
    <property type="project" value="UniProtKB-SubCell"/>
</dbReference>
<comment type="caution">
    <text evidence="13">The sequence shown here is derived from an EMBL/GenBank/DDBJ whole genome shotgun (WGS) entry which is preliminary data.</text>
</comment>
<keyword evidence="8 9" id="KW-0472">Membrane</keyword>
<keyword evidence="7 9" id="KW-1133">Transmembrane helix</keyword>
<keyword evidence="5 9" id="KW-0997">Cell inner membrane</keyword>
<dbReference type="PANTHER" id="PTHR30386">
    <property type="entry name" value="MEMBRANE FUSION SUBUNIT OF EMRAB-TOLC MULTIDRUG EFFLUX PUMP"/>
    <property type="match status" value="1"/>
</dbReference>
<evidence type="ECO:0000256" key="10">
    <source>
        <dbReference type="SAM" id="Coils"/>
    </source>
</evidence>
<dbReference type="InterPro" id="IPR050739">
    <property type="entry name" value="MFP"/>
</dbReference>
<evidence type="ECO:0000256" key="4">
    <source>
        <dbReference type="ARBA" id="ARBA00022475"/>
    </source>
</evidence>
<name>A0A845FW13_9BURK</name>
<evidence type="ECO:0000256" key="8">
    <source>
        <dbReference type="ARBA" id="ARBA00023136"/>
    </source>
</evidence>
<dbReference type="Pfam" id="PF25988">
    <property type="entry name" value="HH_CyaD"/>
    <property type="match status" value="1"/>
</dbReference>
<dbReference type="InterPro" id="IPR010129">
    <property type="entry name" value="T1SS_HlyD"/>
</dbReference>
<comment type="similarity">
    <text evidence="2 9">Belongs to the membrane fusion protein (MFP) (TC 8.A.1) family.</text>
</comment>
<evidence type="ECO:0000313" key="14">
    <source>
        <dbReference type="Proteomes" id="UP000470302"/>
    </source>
</evidence>
<dbReference type="EMBL" id="WWCW01000006">
    <property type="protein sequence ID" value="MYM86254.1"/>
    <property type="molecule type" value="Genomic_DNA"/>
</dbReference>
<dbReference type="Pfam" id="PF26002">
    <property type="entry name" value="Beta-barrel_AprE"/>
    <property type="match status" value="1"/>
</dbReference>
<reference evidence="13 14" key="1">
    <citation type="submission" date="2020-01" db="EMBL/GenBank/DDBJ databases">
        <title>Novel species isolated from a subtropical stream in China.</title>
        <authorList>
            <person name="Lu H."/>
        </authorList>
    </citation>
    <scope>NUCLEOTIDE SEQUENCE [LARGE SCALE GENOMIC DNA]</scope>
    <source>
        <strain evidence="13 14">FT82W</strain>
    </source>
</reference>
<evidence type="ECO:0000256" key="2">
    <source>
        <dbReference type="ARBA" id="ARBA00009477"/>
    </source>
</evidence>
<evidence type="ECO:0000256" key="9">
    <source>
        <dbReference type="RuleBase" id="RU365093"/>
    </source>
</evidence>
<dbReference type="PANTHER" id="PTHR30386:SF27">
    <property type="entry name" value="MEMBRANE FUSION PROTEIN (MFP) FAMILY PROTEIN"/>
    <property type="match status" value="1"/>
</dbReference>
<dbReference type="AlphaFoldDB" id="A0A845FW13"/>
<evidence type="ECO:0000256" key="3">
    <source>
        <dbReference type="ARBA" id="ARBA00022448"/>
    </source>
</evidence>
<accession>A0A845FW13</accession>
<dbReference type="NCBIfam" id="TIGR01843">
    <property type="entry name" value="type_I_hlyD"/>
    <property type="match status" value="1"/>
</dbReference>
<keyword evidence="4 9" id="KW-1003">Cell membrane</keyword>
<dbReference type="Proteomes" id="UP000470302">
    <property type="component" value="Unassembled WGS sequence"/>
</dbReference>
<dbReference type="InterPro" id="IPR059040">
    <property type="entry name" value="HH_CyaD-like"/>
</dbReference>
<protein>
    <recommendedName>
        <fullName evidence="9">Membrane fusion protein (MFP) family protein</fullName>
    </recommendedName>
</protein>
<proteinExistence type="inferred from homology"/>
<dbReference type="SUPFAM" id="SSF111369">
    <property type="entry name" value="HlyD-like secretion proteins"/>
    <property type="match status" value="1"/>
</dbReference>
<evidence type="ECO:0000259" key="12">
    <source>
        <dbReference type="Pfam" id="PF26002"/>
    </source>
</evidence>
<feature type="transmembrane region" description="Helical" evidence="9">
    <location>
        <begin position="63"/>
        <end position="82"/>
    </location>
</feature>
<dbReference type="InterPro" id="IPR006144">
    <property type="entry name" value="Secretion_HlyD_CS"/>
</dbReference>
<sequence>MMDRHRWNAWLALCRRYFYVWQAAWQQRASFNSSLLHEQEADFLPAALALQEKPVSPTARRTATLLVALLACALLWSFFGHIDIVVNATGKIIPTGRTKMIAAIEVASVKALHVAEGQHVKAGQVLVELDSGMSDAEQDKAKADHAAAVLEAARSQALIDALDAGTFPRMPSRAALGARAVQISAADWNAEEMHLSGQYRDYLARLARADAEIAHLTEALKLAAKRAADYQALLSDHDVSQQAWMEREQARQSVESQLSEARQQKLALFEETRRIAYDQLGEGNKLAASSLQDVQRAATHSRLLKLLAPVDGTVQQLQVYTVGGVVPPAQELMQIVPDEQVVEVEAQLDNKDIGFVHTGQIAEVKVQAFDYTKFGTLAAHVTHIAHDAVPNDRKVLSYSVMVSLRDVALDIDGHRVELTPGMAVDVGIKTGERRIIEYLLSPLLHHQRESLHER</sequence>
<evidence type="ECO:0000256" key="7">
    <source>
        <dbReference type="ARBA" id="ARBA00022989"/>
    </source>
</evidence>
<keyword evidence="6 9" id="KW-0812">Transmembrane</keyword>